<dbReference type="EMBL" id="CP084930">
    <property type="protein sequence ID" value="USI73006.1"/>
    <property type="molecule type" value="Genomic_DNA"/>
</dbReference>
<feature type="compositionally biased region" description="Low complexity" evidence="1">
    <location>
        <begin position="11"/>
        <end position="22"/>
    </location>
</feature>
<feature type="compositionally biased region" description="Low complexity" evidence="1">
    <location>
        <begin position="31"/>
        <end position="49"/>
    </location>
</feature>
<feature type="domain" description="Peptidase M24" evidence="2">
    <location>
        <begin position="261"/>
        <end position="466"/>
    </location>
</feature>
<dbReference type="Pfam" id="PF00557">
    <property type="entry name" value="Peptidase_M24"/>
    <property type="match status" value="1"/>
</dbReference>
<dbReference type="InterPro" id="IPR000587">
    <property type="entry name" value="Creatinase_N"/>
</dbReference>
<keyword evidence="5" id="KW-1185">Reference proteome</keyword>
<dbReference type="InterPro" id="IPR036005">
    <property type="entry name" value="Creatinase/aminopeptidase-like"/>
</dbReference>
<dbReference type="SUPFAM" id="SSF53092">
    <property type="entry name" value="Creatinase/prolidase N-terminal domain"/>
    <property type="match status" value="1"/>
</dbReference>
<dbReference type="PANTHER" id="PTHR46112:SF3">
    <property type="entry name" value="AMINOPEPTIDASE YPDF"/>
    <property type="match status" value="1"/>
</dbReference>
<gene>
    <name evidence="4" type="ORF">LHA26_00570</name>
</gene>
<evidence type="ECO:0000313" key="4">
    <source>
        <dbReference type="EMBL" id="USI73006.1"/>
    </source>
</evidence>
<evidence type="ECO:0000256" key="1">
    <source>
        <dbReference type="SAM" id="MobiDB-lite"/>
    </source>
</evidence>
<dbReference type="Gene3D" id="3.40.350.10">
    <property type="entry name" value="Creatinase/prolidase N-terminal domain"/>
    <property type="match status" value="1"/>
</dbReference>
<evidence type="ECO:0000313" key="5">
    <source>
        <dbReference type="Proteomes" id="UP001056937"/>
    </source>
</evidence>
<dbReference type="InterPro" id="IPR000994">
    <property type="entry name" value="Pept_M24"/>
</dbReference>
<dbReference type="Pfam" id="PF01321">
    <property type="entry name" value="Creatinase_N"/>
    <property type="match status" value="1"/>
</dbReference>
<name>A0ABY4X7V9_9SPHN</name>
<reference evidence="4" key="1">
    <citation type="journal article" date="2022" name="Toxins">
        <title>Genomic Analysis of Sphingopyxis sp. USTB-05 for Biodegrading Cyanobacterial Hepatotoxins.</title>
        <authorList>
            <person name="Liu C."/>
            <person name="Xu Q."/>
            <person name="Zhao Z."/>
            <person name="Zhang H."/>
            <person name="Liu X."/>
            <person name="Yin C."/>
            <person name="Liu Y."/>
            <person name="Yan H."/>
        </authorList>
    </citation>
    <scope>NUCLEOTIDE SEQUENCE</scope>
    <source>
        <strain evidence="4">NBD5</strain>
    </source>
</reference>
<evidence type="ECO:0000259" key="2">
    <source>
        <dbReference type="Pfam" id="PF00557"/>
    </source>
</evidence>
<feature type="region of interest" description="Disordered" evidence="1">
    <location>
        <begin position="1"/>
        <end position="49"/>
    </location>
</feature>
<dbReference type="InterPro" id="IPR029149">
    <property type="entry name" value="Creatin/AminoP/Spt16_N"/>
</dbReference>
<accession>A0ABY4X7V9</accession>
<evidence type="ECO:0000259" key="3">
    <source>
        <dbReference type="Pfam" id="PF01321"/>
    </source>
</evidence>
<organism evidence="4 5">
    <name type="scientific">Sphingomonas morindae</name>
    <dbReference type="NCBI Taxonomy" id="1541170"/>
    <lineage>
        <taxon>Bacteria</taxon>
        <taxon>Pseudomonadati</taxon>
        <taxon>Pseudomonadota</taxon>
        <taxon>Alphaproteobacteria</taxon>
        <taxon>Sphingomonadales</taxon>
        <taxon>Sphingomonadaceae</taxon>
        <taxon>Sphingomonas</taxon>
    </lineage>
</organism>
<sequence>MDERRGEDPGGRAASRPSGAADRGAERVAEPRPAVAAAAARGAGRAVSPGRRGVVTAGLALLAGGGRLAAAPAAPSGAGAPAGAGAAAGPEDLAEADAAGLAPLPGRAVPISPAEHGARIAAVQRAMRGQGVRALLVEAGSSLTYFTGVRWFRSERLTAAVIPADGPVAIVTPFFEAPSVRETLAVPAEVQTWQEDENPHALVARMLRARGAAEGPVAIEETVRFFAVDGLRTALPGVALVSGAGLVRGCRMRKSPAELALMQRATDITIAAYRHVVPRVRDDMTPETIGKAMDAATRALGGEPEFSLVLIGPAAALPHGSHAPQRVRAGAMVLMDCGCTVLGYQSDVSRSFVPGGASARQRTVWEAVARGQRIAFAAARIGAPAGSVDDAVRRYYESLGYGPGYGLPGLSHRTGHGIGLDGHEPVNLVHGETTPLAAGMCFSDEPGLYLPGEFGVRLEDCFHMTETGPRWFSEPPRSIDAPV</sequence>
<dbReference type="Gene3D" id="3.90.230.10">
    <property type="entry name" value="Creatinase/methionine aminopeptidase superfamily"/>
    <property type="match status" value="1"/>
</dbReference>
<dbReference type="SUPFAM" id="SSF55920">
    <property type="entry name" value="Creatinase/aminopeptidase"/>
    <property type="match status" value="1"/>
</dbReference>
<feature type="domain" description="Creatinase N-terminal" evidence="3">
    <location>
        <begin position="119"/>
        <end position="252"/>
    </location>
</feature>
<protein>
    <submittedName>
        <fullName evidence="4">Xaa-Pro peptidase family protein</fullName>
    </submittedName>
</protein>
<dbReference type="InterPro" id="IPR050659">
    <property type="entry name" value="Peptidase_M24B"/>
</dbReference>
<dbReference type="Proteomes" id="UP001056937">
    <property type="component" value="Chromosome 1"/>
</dbReference>
<dbReference type="RefSeq" id="WP_252166817.1">
    <property type="nucleotide sequence ID" value="NZ_CP084930.1"/>
</dbReference>
<proteinExistence type="predicted"/>
<dbReference type="PANTHER" id="PTHR46112">
    <property type="entry name" value="AMINOPEPTIDASE"/>
    <property type="match status" value="1"/>
</dbReference>
<feature type="compositionally biased region" description="Basic and acidic residues" evidence="1">
    <location>
        <begin position="1"/>
        <end position="10"/>
    </location>
</feature>